<keyword evidence="2" id="KW-0812">Transmembrane</keyword>
<evidence type="ECO:0000313" key="3">
    <source>
        <dbReference type="EMBL" id="MFC6354657.1"/>
    </source>
</evidence>
<dbReference type="SUPFAM" id="SSF110296">
    <property type="entry name" value="Oligoxyloglucan reducing end-specific cellobiohydrolase"/>
    <property type="match status" value="1"/>
</dbReference>
<gene>
    <name evidence="3" type="ORF">ACFQB0_00830</name>
</gene>
<dbReference type="RefSeq" id="WP_386726357.1">
    <property type="nucleotide sequence ID" value="NZ_JBHSTP010000001.1"/>
</dbReference>
<name>A0ABW1VB55_9MICO</name>
<accession>A0ABW1VB55</accession>
<keyword evidence="2" id="KW-0472">Membrane</keyword>
<feature type="compositionally biased region" description="Low complexity" evidence="1">
    <location>
        <begin position="60"/>
        <end position="82"/>
    </location>
</feature>
<dbReference type="EMBL" id="JBHSTP010000001">
    <property type="protein sequence ID" value="MFC6354657.1"/>
    <property type="molecule type" value="Genomic_DNA"/>
</dbReference>
<evidence type="ECO:0000256" key="2">
    <source>
        <dbReference type="SAM" id="Phobius"/>
    </source>
</evidence>
<keyword evidence="2" id="KW-1133">Transmembrane helix</keyword>
<reference evidence="4" key="1">
    <citation type="journal article" date="2019" name="Int. J. Syst. Evol. Microbiol.">
        <title>The Global Catalogue of Microorganisms (GCM) 10K type strain sequencing project: providing services to taxonomists for standard genome sequencing and annotation.</title>
        <authorList>
            <consortium name="The Broad Institute Genomics Platform"/>
            <consortium name="The Broad Institute Genome Sequencing Center for Infectious Disease"/>
            <person name="Wu L."/>
            <person name="Ma J."/>
        </authorList>
    </citation>
    <scope>NUCLEOTIDE SEQUENCE [LARGE SCALE GENOMIC DNA]</scope>
    <source>
        <strain evidence="4">CCUG 43304</strain>
    </source>
</reference>
<sequence length="321" mass="31975">MAVIRNAKATGRGRIARTPAILGLVVLAAVTVVLVAVALVPVGTPSTAGEAPGSPLVDGEATPTASPTASESPTASVSPAESGTVVVPGRVLAALDADTAWRSSTGACPNVPAEPERTTDGGASFRAFEAGASAILAIYPATEDEVTLIAQTAECAPTALGTFVAGEQWAVYDERLANNWYLLPADPASIHSQAGLVTAPCARAVQLASKNETEAAVLCDDATFFVTVDAGATWSDPVIVAGAAAVSATTAGYAVAVADASVCQGVHLVALAGSDRSSPTPCLVAATQPGEIALAAASDGTLWIWAGATLARSNDGGATWR</sequence>
<dbReference type="CDD" id="cd15482">
    <property type="entry name" value="Sialidase_non-viral"/>
    <property type="match status" value="1"/>
</dbReference>
<dbReference type="InterPro" id="IPR015943">
    <property type="entry name" value="WD40/YVTN_repeat-like_dom_sf"/>
</dbReference>
<feature type="region of interest" description="Disordered" evidence="1">
    <location>
        <begin position="46"/>
        <end position="82"/>
    </location>
</feature>
<comment type="caution">
    <text evidence="3">The sequence shown here is derived from an EMBL/GenBank/DDBJ whole genome shotgun (WGS) entry which is preliminary data.</text>
</comment>
<organism evidence="3 4">
    <name type="scientific">Luethyella okanaganae</name>
    <dbReference type="NCBI Taxonomy" id="69372"/>
    <lineage>
        <taxon>Bacteria</taxon>
        <taxon>Bacillati</taxon>
        <taxon>Actinomycetota</taxon>
        <taxon>Actinomycetes</taxon>
        <taxon>Micrococcales</taxon>
        <taxon>Microbacteriaceae</taxon>
        <taxon>Luethyella</taxon>
    </lineage>
</organism>
<evidence type="ECO:0000313" key="4">
    <source>
        <dbReference type="Proteomes" id="UP001596306"/>
    </source>
</evidence>
<evidence type="ECO:0000256" key="1">
    <source>
        <dbReference type="SAM" id="MobiDB-lite"/>
    </source>
</evidence>
<keyword evidence="4" id="KW-1185">Reference proteome</keyword>
<proteinExistence type="predicted"/>
<protein>
    <submittedName>
        <fullName evidence="3">Uncharacterized protein</fullName>
    </submittedName>
</protein>
<dbReference type="Proteomes" id="UP001596306">
    <property type="component" value="Unassembled WGS sequence"/>
</dbReference>
<feature type="transmembrane region" description="Helical" evidence="2">
    <location>
        <begin position="21"/>
        <end position="42"/>
    </location>
</feature>
<dbReference type="Gene3D" id="2.130.10.10">
    <property type="entry name" value="YVTN repeat-like/Quinoprotein amine dehydrogenase"/>
    <property type="match status" value="1"/>
</dbReference>